<feature type="transmembrane region" description="Helical" evidence="8">
    <location>
        <begin position="165"/>
        <end position="185"/>
    </location>
</feature>
<gene>
    <name evidence="11" type="ORF">K493DRAFT_348750</name>
</gene>
<proteinExistence type="inferred from homology"/>
<dbReference type="SUPFAM" id="SSF111352">
    <property type="entry name" value="Ammonium transporter"/>
    <property type="match status" value="1"/>
</dbReference>
<feature type="domain" description="CSN8/PSMD8/EIF3K" evidence="10">
    <location>
        <begin position="447"/>
        <end position="574"/>
    </location>
</feature>
<keyword evidence="7 8" id="KW-0924">Ammonia transport</keyword>
<evidence type="ECO:0000259" key="10">
    <source>
        <dbReference type="Pfam" id="PF10075"/>
    </source>
</evidence>
<comment type="similarity">
    <text evidence="2 8">Belongs to the ammonia transporter channel (TC 1.A.11.2) family.</text>
</comment>
<evidence type="ECO:0000259" key="9">
    <source>
        <dbReference type="Pfam" id="PF00909"/>
    </source>
</evidence>
<dbReference type="Proteomes" id="UP000193498">
    <property type="component" value="Unassembled WGS sequence"/>
</dbReference>
<dbReference type="OrthoDB" id="534912at2759"/>
<evidence type="ECO:0000256" key="2">
    <source>
        <dbReference type="ARBA" id="ARBA00005887"/>
    </source>
</evidence>
<feature type="transmembrane region" description="Helical" evidence="8">
    <location>
        <begin position="7"/>
        <end position="28"/>
    </location>
</feature>
<evidence type="ECO:0000256" key="5">
    <source>
        <dbReference type="ARBA" id="ARBA00022989"/>
    </source>
</evidence>
<feature type="transmembrane region" description="Helical" evidence="8">
    <location>
        <begin position="227"/>
        <end position="243"/>
    </location>
</feature>
<dbReference type="Pfam" id="PF00909">
    <property type="entry name" value="Ammonium_transp"/>
    <property type="match status" value="1"/>
</dbReference>
<accession>A0A1Y1YMF2</accession>
<feature type="transmembrane region" description="Helical" evidence="8">
    <location>
        <begin position="281"/>
        <end position="303"/>
    </location>
</feature>
<feature type="transmembrane region" description="Helical" evidence="8">
    <location>
        <begin position="94"/>
        <end position="117"/>
    </location>
</feature>
<protein>
    <recommendedName>
        <fullName evidence="8">Ammonium transporter</fullName>
    </recommendedName>
</protein>
<dbReference type="InParanoid" id="A0A1Y1YMF2"/>
<dbReference type="PANTHER" id="PTHR43029:SF10">
    <property type="entry name" value="AMMONIUM TRANSPORTER MEP2"/>
    <property type="match status" value="1"/>
</dbReference>
<evidence type="ECO:0000256" key="4">
    <source>
        <dbReference type="ARBA" id="ARBA00022692"/>
    </source>
</evidence>
<keyword evidence="3 8" id="KW-0813">Transport</keyword>
<organism evidence="11 12">
    <name type="scientific">Basidiobolus meristosporus CBS 931.73</name>
    <dbReference type="NCBI Taxonomy" id="1314790"/>
    <lineage>
        <taxon>Eukaryota</taxon>
        <taxon>Fungi</taxon>
        <taxon>Fungi incertae sedis</taxon>
        <taxon>Zoopagomycota</taxon>
        <taxon>Entomophthoromycotina</taxon>
        <taxon>Basidiobolomycetes</taxon>
        <taxon>Basidiobolales</taxon>
        <taxon>Basidiobolaceae</taxon>
        <taxon>Basidiobolus</taxon>
    </lineage>
</organism>
<dbReference type="Pfam" id="PF10075">
    <property type="entry name" value="CSN8_PSD8_EIF3K"/>
    <property type="match status" value="1"/>
</dbReference>
<keyword evidence="6 8" id="KW-0472">Membrane</keyword>
<dbReference type="Gene3D" id="1.25.40.990">
    <property type="match status" value="1"/>
</dbReference>
<dbReference type="InterPro" id="IPR024041">
    <property type="entry name" value="NH4_transpt_AmtB-like_dom"/>
</dbReference>
<evidence type="ECO:0000313" key="11">
    <source>
        <dbReference type="EMBL" id="ORX99171.1"/>
    </source>
</evidence>
<evidence type="ECO:0000256" key="7">
    <source>
        <dbReference type="ARBA" id="ARBA00023177"/>
    </source>
</evidence>
<evidence type="ECO:0000256" key="6">
    <source>
        <dbReference type="ARBA" id="ARBA00023136"/>
    </source>
</evidence>
<feature type="transmembrane region" description="Helical" evidence="8">
    <location>
        <begin position="249"/>
        <end position="269"/>
    </location>
</feature>
<evidence type="ECO:0000313" key="12">
    <source>
        <dbReference type="Proteomes" id="UP000193498"/>
    </source>
</evidence>
<sequence length="604" mass="65790">MARSKNALSLIMLSCLSVAVVLVQWFIWGYSLAFGDSGSWFIGNLDHAFLRNVLGDPSVGSTKIPDLAFMIYQSMFASIAPALAIGAAAERARIFPTIVFIFIWATLVYDPLAYWTWSPNGWAAKLGSLDFAGGTPVHISSGVAALAYAIKVGKRQGHGTEEFKAHNLSNVVLGTALLWFGWFGFNGGSALSGSLRAIMAVVVTNIAAASGALTWVVIDYFRTGRKFSALAFCSGAVAGLVAITPGSGYVGPAAALLFGVVAGIGCNFARHLSHLLDFDDALDVFAVHAVGGYLGDFMTGIFAEQRIAALDGSTIAGGWLNGHFMQVPYQLAGSTAGLAWTFVVTYLILLIMDKIPGLSLRADPESERLGLDLAELGESAYHHVERVFARTDSIPSGKETTQLSQEQIYSDDSTEKLEIPANQHAESNSRNSPFQVVTGRIDVSLSTLYAFLFAGYLLVNDLNAGRFLWKRISPETKQNPELENLHRIHASLWKREYPNVYEELTRSSWSTPLLAQLAQELMSTTRERMFALISNAYSHISLPETSRYLGVPEADLPFSLQQRGWEATENGFLPKRIERKAEQTTGLEQLHQLAGYVTYLESSS</sequence>
<dbReference type="FunCoup" id="A0A1Y1YMF2">
    <property type="interactions" value="174"/>
</dbReference>
<evidence type="ECO:0000256" key="8">
    <source>
        <dbReference type="RuleBase" id="RU362002"/>
    </source>
</evidence>
<dbReference type="GO" id="GO:0008519">
    <property type="term" value="F:ammonium channel activity"/>
    <property type="evidence" value="ECO:0007669"/>
    <property type="project" value="InterPro"/>
</dbReference>
<reference evidence="11 12" key="1">
    <citation type="submission" date="2016-07" db="EMBL/GenBank/DDBJ databases">
        <title>Pervasive Adenine N6-methylation of Active Genes in Fungi.</title>
        <authorList>
            <consortium name="DOE Joint Genome Institute"/>
            <person name="Mondo S.J."/>
            <person name="Dannebaum R.O."/>
            <person name="Kuo R.C."/>
            <person name="Labutti K."/>
            <person name="Haridas S."/>
            <person name="Kuo A."/>
            <person name="Salamov A."/>
            <person name="Ahrendt S.R."/>
            <person name="Lipzen A."/>
            <person name="Sullivan W."/>
            <person name="Andreopoulos W.B."/>
            <person name="Clum A."/>
            <person name="Lindquist E."/>
            <person name="Daum C."/>
            <person name="Ramamoorthy G.K."/>
            <person name="Gryganskyi A."/>
            <person name="Culley D."/>
            <person name="Magnuson J.K."/>
            <person name="James T.Y."/>
            <person name="O'Malley M.A."/>
            <person name="Stajich J.E."/>
            <person name="Spatafora J.W."/>
            <person name="Visel A."/>
            <person name="Grigoriev I.V."/>
        </authorList>
    </citation>
    <scope>NUCLEOTIDE SEQUENCE [LARGE SCALE GENOMIC DNA]</scope>
    <source>
        <strain evidence="11 12">CBS 931.73</strain>
    </source>
</reference>
<dbReference type="AlphaFoldDB" id="A0A1Y1YMF2"/>
<keyword evidence="5 8" id="KW-1133">Transmembrane helix</keyword>
<feature type="transmembrane region" description="Helical" evidence="8">
    <location>
        <begin position="137"/>
        <end position="153"/>
    </location>
</feature>
<comment type="caution">
    <text evidence="11">The sequence shown here is derived from an EMBL/GenBank/DDBJ whole genome shotgun (WGS) entry which is preliminary data.</text>
</comment>
<dbReference type="PANTHER" id="PTHR43029">
    <property type="entry name" value="AMMONIUM TRANSPORTER MEP2"/>
    <property type="match status" value="1"/>
</dbReference>
<evidence type="ECO:0000256" key="3">
    <source>
        <dbReference type="ARBA" id="ARBA00022448"/>
    </source>
</evidence>
<dbReference type="STRING" id="1314790.A0A1Y1YMF2"/>
<dbReference type="Gene3D" id="1.10.3430.10">
    <property type="entry name" value="Ammonium transporter AmtB like domains"/>
    <property type="match status" value="1"/>
</dbReference>
<dbReference type="GO" id="GO:0005886">
    <property type="term" value="C:plasma membrane"/>
    <property type="evidence" value="ECO:0007669"/>
    <property type="project" value="UniProtKB-SubCell"/>
</dbReference>
<dbReference type="EMBL" id="MCFE01000101">
    <property type="protein sequence ID" value="ORX99171.1"/>
    <property type="molecule type" value="Genomic_DNA"/>
</dbReference>
<feature type="domain" description="Ammonium transporter AmtB-like" evidence="9">
    <location>
        <begin position="1"/>
        <end position="381"/>
    </location>
</feature>
<dbReference type="InterPro" id="IPR029020">
    <property type="entry name" value="Ammonium/urea_transptr"/>
</dbReference>
<name>A0A1Y1YMF2_9FUNG</name>
<comment type="subcellular location">
    <subcellularLocation>
        <location evidence="8">Cell membrane</location>
        <topology evidence="8">Multi-pass membrane protein</topology>
    </subcellularLocation>
    <subcellularLocation>
        <location evidence="1">Membrane</location>
        <topology evidence="1">Multi-pass membrane protein</topology>
    </subcellularLocation>
</comment>
<keyword evidence="4 8" id="KW-0812">Transmembrane</keyword>
<dbReference type="InterPro" id="IPR001905">
    <property type="entry name" value="Ammonium_transpt"/>
</dbReference>
<feature type="transmembrane region" description="Helical" evidence="8">
    <location>
        <begin position="67"/>
        <end position="87"/>
    </location>
</feature>
<feature type="transmembrane region" description="Helical" evidence="8">
    <location>
        <begin position="197"/>
        <end position="218"/>
    </location>
</feature>
<dbReference type="NCBIfam" id="TIGR00836">
    <property type="entry name" value="amt"/>
    <property type="match status" value="1"/>
</dbReference>
<feature type="transmembrane region" description="Helical" evidence="8">
    <location>
        <begin position="329"/>
        <end position="351"/>
    </location>
</feature>
<evidence type="ECO:0000256" key="1">
    <source>
        <dbReference type="ARBA" id="ARBA00004141"/>
    </source>
</evidence>
<keyword evidence="12" id="KW-1185">Reference proteome</keyword>
<dbReference type="InterPro" id="IPR033464">
    <property type="entry name" value="CSN8_PSD8_EIF3K"/>
</dbReference>